<evidence type="ECO:0000259" key="14">
    <source>
        <dbReference type="SMART" id="SM00079"/>
    </source>
</evidence>
<dbReference type="FunFam" id="3.40.190.10:FF:000364">
    <property type="entry name" value="Si:dkey-183j2.10"/>
    <property type="match status" value="1"/>
</dbReference>
<organism evidence="16 17">
    <name type="scientific">Chloropsis cyanopogon</name>
    <dbReference type="NCBI Taxonomy" id="1218682"/>
    <lineage>
        <taxon>Eukaryota</taxon>
        <taxon>Metazoa</taxon>
        <taxon>Chordata</taxon>
        <taxon>Craniata</taxon>
        <taxon>Vertebrata</taxon>
        <taxon>Euteleostomi</taxon>
        <taxon>Archelosauria</taxon>
        <taxon>Archosauria</taxon>
        <taxon>Dinosauria</taxon>
        <taxon>Saurischia</taxon>
        <taxon>Theropoda</taxon>
        <taxon>Coelurosauria</taxon>
        <taxon>Aves</taxon>
        <taxon>Neognathae</taxon>
        <taxon>Neoaves</taxon>
        <taxon>Telluraves</taxon>
        <taxon>Australaves</taxon>
        <taxon>Passeriformes</taxon>
        <taxon>Corvoidea</taxon>
        <taxon>Irenidae</taxon>
        <taxon>Chloropsis</taxon>
    </lineage>
</organism>
<keyword evidence="9" id="KW-1071">Ligand-gated ion channel</keyword>
<feature type="region of interest" description="Disordered" evidence="11">
    <location>
        <begin position="27"/>
        <end position="47"/>
    </location>
</feature>
<feature type="signal peptide" evidence="13">
    <location>
        <begin position="1"/>
        <end position="24"/>
    </location>
</feature>
<evidence type="ECO:0000256" key="12">
    <source>
        <dbReference type="SAM" id="Phobius"/>
    </source>
</evidence>
<keyword evidence="13" id="KW-0732">Signal</keyword>
<comment type="caution">
    <text evidence="16">The sequence shown here is derived from an EMBL/GenBank/DDBJ whole genome shotgun (WGS) entry which is preliminary data.</text>
</comment>
<feature type="domain" description="Ionotropic glutamate receptor C-terminal" evidence="14">
    <location>
        <begin position="53"/>
        <end position="250"/>
    </location>
</feature>
<dbReference type="Gene3D" id="1.10.287.70">
    <property type="match status" value="1"/>
</dbReference>
<dbReference type="Pfam" id="PF10613">
    <property type="entry name" value="Lig_chan-Glu_bd"/>
    <property type="match status" value="1"/>
</dbReference>
<proteinExistence type="predicted"/>
<dbReference type="PANTHER" id="PTHR18966">
    <property type="entry name" value="IONOTROPIC GLUTAMATE RECEPTOR"/>
    <property type="match status" value="1"/>
</dbReference>
<comment type="subcellular location">
    <subcellularLocation>
        <location evidence="1">Membrane</location>
        <topology evidence="1">Multi-pass membrane protein</topology>
    </subcellularLocation>
</comment>
<dbReference type="InterPro" id="IPR015683">
    <property type="entry name" value="Ionotropic_Glu_rcpt"/>
</dbReference>
<evidence type="ECO:0000256" key="7">
    <source>
        <dbReference type="ARBA" id="ARBA00023170"/>
    </source>
</evidence>
<dbReference type="InterPro" id="IPR019594">
    <property type="entry name" value="Glu/Gly-bd"/>
</dbReference>
<dbReference type="EMBL" id="WEZZ01036043">
    <property type="protein sequence ID" value="NXP67876.1"/>
    <property type="molecule type" value="Genomic_DNA"/>
</dbReference>
<dbReference type="InterPro" id="IPR001320">
    <property type="entry name" value="Iontro_rcpt_C"/>
</dbReference>
<keyword evidence="4 12" id="KW-1133">Transmembrane helix</keyword>
<evidence type="ECO:0000256" key="4">
    <source>
        <dbReference type="ARBA" id="ARBA00022989"/>
    </source>
</evidence>
<dbReference type="AlphaFoldDB" id="A0A852BIN0"/>
<dbReference type="SMART" id="SM00079">
    <property type="entry name" value="PBPe"/>
    <property type="match status" value="1"/>
</dbReference>
<keyword evidence="2" id="KW-0813">Transport</keyword>
<evidence type="ECO:0000256" key="11">
    <source>
        <dbReference type="SAM" id="MobiDB-lite"/>
    </source>
</evidence>
<evidence type="ECO:0000256" key="6">
    <source>
        <dbReference type="ARBA" id="ARBA00023136"/>
    </source>
</evidence>
<feature type="non-terminal residue" evidence="16">
    <location>
        <position position="1"/>
    </location>
</feature>
<keyword evidence="17" id="KW-1185">Reference proteome</keyword>
<dbReference type="SMART" id="SM00918">
    <property type="entry name" value="Lig_chan-Glu_bd"/>
    <property type="match status" value="1"/>
</dbReference>
<protein>
    <submittedName>
        <fullName evidence="16">GLRK protein</fullName>
    </submittedName>
</protein>
<evidence type="ECO:0000256" key="13">
    <source>
        <dbReference type="SAM" id="SignalP"/>
    </source>
</evidence>
<evidence type="ECO:0000256" key="2">
    <source>
        <dbReference type="ARBA" id="ARBA00022448"/>
    </source>
</evidence>
<evidence type="ECO:0000256" key="10">
    <source>
        <dbReference type="ARBA" id="ARBA00023303"/>
    </source>
</evidence>
<feature type="transmembrane region" description="Helical" evidence="12">
    <location>
        <begin position="177"/>
        <end position="197"/>
    </location>
</feature>
<keyword evidence="10" id="KW-0407">Ion channel</keyword>
<evidence type="ECO:0000259" key="15">
    <source>
        <dbReference type="SMART" id="SM00918"/>
    </source>
</evidence>
<dbReference type="GO" id="GO:0016020">
    <property type="term" value="C:membrane"/>
    <property type="evidence" value="ECO:0007669"/>
    <property type="project" value="UniProtKB-SubCell"/>
</dbReference>
<evidence type="ECO:0000256" key="5">
    <source>
        <dbReference type="ARBA" id="ARBA00023065"/>
    </source>
</evidence>
<dbReference type="Pfam" id="PF00060">
    <property type="entry name" value="Lig_chan"/>
    <property type="match status" value="1"/>
</dbReference>
<keyword evidence="7" id="KW-0675">Receptor</keyword>
<dbReference type="GO" id="GO:0015276">
    <property type="term" value="F:ligand-gated monoatomic ion channel activity"/>
    <property type="evidence" value="ECO:0007669"/>
    <property type="project" value="InterPro"/>
</dbReference>
<name>A0A852BIN0_9CORV</name>
<feature type="domain" description="Ionotropic glutamate receptor L-glutamate and glycine-binding" evidence="15">
    <location>
        <begin position="63"/>
        <end position="119"/>
    </location>
</feature>
<evidence type="ECO:0000256" key="8">
    <source>
        <dbReference type="ARBA" id="ARBA00023180"/>
    </source>
</evidence>
<keyword evidence="6 12" id="KW-0472">Membrane</keyword>
<evidence type="ECO:0000256" key="3">
    <source>
        <dbReference type="ARBA" id="ARBA00022692"/>
    </source>
</evidence>
<keyword evidence="5" id="KW-0406">Ion transport</keyword>
<dbReference type="SUPFAM" id="SSF53850">
    <property type="entry name" value="Periplasmic binding protein-like II"/>
    <property type="match status" value="1"/>
</dbReference>
<feature type="chain" id="PRO_5032700096" evidence="13">
    <location>
        <begin position="25"/>
        <end position="254"/>
    </location>
</feature>
<reference evidence="16" key="1">
    <citation type="submission" date="2019-10" db="EMBL/GenBank/DDBJ databases">
        <title>Bird 10,000 Genomes (B10K) Project - Family phase.</title>
        <authorList>
            <person name="Zhang G."/>
        </authorList>
    </citation>
    <scope>NUCLEOTIDE SEQUENCE</scope>
    <source>
        <strain evidence="16">B10K-DU-002-57</strain>
        <tissue evidence="16">Muscle</tissue>
    </source>
</reference>
<keyword evidence="3 12" id="KW-0812">Transmembrane</keyword>
<accession>A0A852BIN0</accession>
<dbReference type="Proteomes" id="UP000614263">
    <property type="component" value="Unassembled WGS sequence"/>
</dbReference>
<keyword evidence="8" id="KW-0325">Glycoprotein</keyword>
<sequence>MDKGLHFTICVVTALLLLRESSQAGEEKDPEVLAAPKPAFGTDSRGAGEGLPTLTVTTILEDPYVMARGAELEGYCMELLGALAGMLRFQYRVRVVGDGQYGAVAAGGNWTGMIGEILRREADIAVAPLTVTSAREEVVSFTTPFLQTGIGILLRKDTASQDLSFFHFLSPFSKETWTALLFAYLLTCFCLFLVARLSPCEWNEPKNEENHFTLLNSLWFGAGALALQGELGGCTRAALGAVGFLRWWCTQLLL</sequence>
<dbReference type="Gene3D" id="3.40.190.10">
    <property type="entry name" value="Periplasmic binding protein-like II"/>
    <property type="match status" value="1"/>
</dbReference>
<gene>
    <name evidence="16" type="primary">Kbp_2</name>
    <name evidence="16" type="ORF">CHLCYA_R03771</name>
</gene>
<evidence type="ECO:0000313" key="16">
    <source>
        <dbReference type="EMBL" id="NXP67876.1"/>
    </source>
</evidence>
<evidence type="ECO:0000256" key="9">
    <source>
        <dbReference type="ARBA" id="ARBA00023286"/>
    </source>
</evidence>
<evidence type="ECO:0000313" key="17">
    <source>
        <dbReference type="Proteomes" id="UP000614263"/>
    </source>
</evidence>
<feature type="non-terminal residue" evidence="16">
    <location>
        <position position="254"/>
    </location>
</feature>
<evidence type="ECO:0000256" key="1">
    <source>
        <dbReference type="ARBA" id="ARBA00004141"/>
    </source>
</evidence>